<keyword evidence="4 14" id="KW-1134">Transmembrane beta strand</keyword>
<dbReference type="FunFam" id="2.40.170.20:FF:000005">
    <property type="entry name" value="TonB-dependent siderophore receptor"/>
    <property type="match status" value="1"/>
</dbReference>
<evidence type="ECO:0000256" key="12">
    <source>
        <dbReference type="ARBA" id="ARBA00023170"/>
    </source>
</evidence>
<evidence type="ECO:0000256" key="2">
    <source>
        <dbReference type="ARBA" id="ARBA00009810"/>
    </source>
</evidence>
<feature type="domain" description="TonB-dependent receptor plug" evidence="18">
    <location>
        <begin position="78"/>
        <end position="178"/>
    </location>
</feature>
<organism evidence="19 20">
    <name type="scientific">Cupriavidus cauae</name>
    <dbReference type="NCBI Taxonomy" id="2608999"/>
    <lineage>
        <taxon>Bacteria</taxon>
        <taxon>Pseudomonadati</taxon>
        <taxon>Pseudomonadota</taxon>
        <taxon>Betaproteobacteria</taxon>
        <taxon>Burkholderiales</taxon>
        <taxon>Burkholderiaceae</taxon>
        <taxon>Cupriavidus</taxon>
    </lineage>
</organism>
<keyword evidence="9" id="KW-0406">Ion transport</keyword>
<feature type="domain" description="TonB-dependent receptor-like beta-barrel" evidence="17">
    <location>
        <begin position="254"/>
        <end position="705"/>
    </location>
</feature>
<dbReference type="EMBL" id="VWRN01000033">
    <property type="protein sequence ID" value="KAA6124203.1"/>
    <property type="molecule type" value="Genomic_DNA"/>
</dbReference>
<dbReference type="Gene3D" id="2.40.170.20">
    <property type="entry name" value="TonB-dependent receptor, beta-barrel domain"/>
    <property type="match status" value="1"/>
</dbReference>
<evidence type="ECO:0000256" key="10">
    <source>
        <dbReference type="ARBA" id="ARBA00023077"/>
    </source>
</evidence>
<evidence type="ECO:0000256" key="15">
    <source>
        <dbReference type="RuleBase" id="RU003357"/>
    </source>
</evidence>
<dbReference type="GO" id="GO:0015344">
    <property type="term" value="F:siderophore uptake transmembrane transporter activity"/>
    <property type="evidence" value="ECO:0007669"/>
    <property type="project" value="TreeGrafter"/>
</dbReference>
<keyword evidence="11 14" id="KW-0472">Membrane</keyword>
<keyword evidence="12 19" id="KW-0675">Receptor</keyword>
<comment type="similarity">
    <text evidence="2 14 15">Belongs to the TonB-dependent receptor family.</text>
</comment>
<dbReference type="InterPro" id="IPR012910">
    <property type="entry name" value="Plug_dom"/>
</dbReference>
<evidence type="ECO:0000256" key="6">
    <source>
        <dbReference type="ARBA" id="ARBA00022692"/>
    </source>
</evidence>
<evidence type="ECO:0000256" key="9">
    <source>
        <dbReference type="ARBA" id="ARBA00023065"/>
    </source>
</evidence>
<comment type="caution">
    <text evidence="19">The sequence shown here is derived from an EMBL/GenBank/DDBJ whole genome shotgun (WGS) entry which is preliminary data.</text>
</comment>
<accession>A0A5M8AL80</accession>
<comment type="subcellular location">
    <subcellularLocation>
        <location evidence="1 14">Cell outer membrane</location>
        <topology evidence="1 14">Multi-pass membrane protein</topology>
    </subcellularLocation>
</comment>
<evidence type="ECO:0000256" key="13">
    <source>
        <dbReference type="ARBA" id="ARBA00023237"/>
    </source>
</evidence>
<keyword evidence="5" id="KW-0410">Iron transport</keyword>
<dbReference type="InterPro" id="IPR036942">
    <property type="entry name" value="Beta-barrel_TonB_sf"/>
</dbReference>
<dbReference type="FunFam" id="2.170.130.10:FF:000001">
    <property type="entry name" value="Catecholate siderophore TonB-dependent receptor"/>
    <property type="match status" value="1"/>
</dbReference>
<evidence type="ECO:0000256" key="8">
    <source>
        <dbReference type="ARBA" id="ARBA00023004"/>
    </source>
</evidence>
<dbReference type="Pfam" id="PF00593">
    <property type="entry name" value="TonB_dep_Rec_b-barrel"/>
    <property type="match status" value="1"/>
</dbReference>
<evidence type="ECO:0000313" key="19">
    <source>
        <dbReference type="EMBL" id="KAA6124203.1"/>
    </source>
</evidence>
<dbReference type="GO" id="GO:0009279">
    <property type="term" value="C:cell outer membrane"/>
    <property type="evidence" value="ECO:0007669"/>
    <property type="project" value="UniProtKB-SubCell"/>
</dbReference>
<evidence type="ECO:0000256" key="11">
    <source>
        <dbReference type="ARBA" id="ARBA00023136"/>
    </source>
</evidence>
<dbReference type="InterPro" id="IPR039426">
    <property type="entry name" value="TonB-dep_rcpt-like"/>
</dbReference>
<feature type="chain" id="PRO_5024460690" evidence="16">
    <location>
        <begin position="29"/>
        <end position="736"/>
    </location>
</feature>
<keyword evidence="13 14" id="KW-0998">Cell outer membrane</keyword>
<protein>
    <submittedName>
        <fullName evidence="19">TonB-dependent siderophore receptor</fullName>
    </submittedName>
</protein>
<reference evidence="19 20" key="1">
    <citation type="submission" date="2019-09" db="EMBL/GenBank/DDBJ databases">
        <title>Isolation of a novel species in the genus Cupriavidus from patients with sepsis using whole genome sequencing.</title>
        <authorList>
            <person name="Kweon O.J."/>
            <person name="Lee M.-K."/>
        </authorList>
    </citation>
    <scope>NUCLEOTIDE SEQUENCE [LARGE SCALE GENOMIC DNA]</scope>
    <source>
        <strain evidence="19 20">MKL-01</strain>
    </source>
</reference>
<dbReference type="PROSITE" id="PS52016">
    <property type="entry name" value="TONB_DEPENDENT_REC_3"/>
    <property type="match status" value="1"/>
</dbReference>
<dbReference type="GO" id="GO:0038023">
    <property type="term" value="F:signaling receptor activity"/>
    <property type="evidence" value="ECO:0007669"/>
    <property type="project" value="InterPro"/>
</dbReference>
<evidence type="ECO:0000259" key="17">
    <source>
        <dbReference type="Pfam" id="PF00593"/>
    </source>
</evidence>
<dbReference type="PANTHER" id="PTHR32552">
    <property type="entry name" value="FERRICHROME IRON RECEPTOR-RELATED"/>
    <property type="match status" value="1"/>
</dbReference>
<dbReference type="RefSeq" id="WP_150083283.1">
    <property type="nucleotide sequence ID" value="NZ_CP080294.1"/>
</dbReference>
<keyword evidence="3 14" id="KW-0813">Transport</keyword>
<evidence type="ECO:0000259" key="18">
    <source>
        <dbReference type="Pfam" id="PF07715"/>
    </source>
</evidence>
<evidence type="ECO:0000256" key="14">
    <source>
        <dbReference type="PROSITE-ProRule" id="PRU01360"/>
    </source>
</evidence>
<gene>
    <name evidence="19" type="ORF">F1599_12270</name>
</gene>
<keyword evidence="10 15" id="KW-0798">TonB box</keyword>
<evidence type="ECO:0000256" key="7">
    <source>
        <dbReference type="ARBA" id="ARBA00022729"/>
    </source>
</evidence>
<dbReference type="GO" id="GO:0015891">
    <property type="term" value="P:siderophore transport"/>
    <property type="evidence" value="ECO:0007669"/>
    <property type="project" value="InterPro"/>
</dbReference>
<dbReference type="CDD" id="cd01347">
    <property type="entry name" value="ligand_gated_channel"/>
    <property type="match status" value="1"/>
</dbReference>
<evidence type="ECO:0000256" key="16">
    <source>
        <dbReference type="SAM" id="SignalP"/>
    </source>
</evidence>
<keyword evidence="20" id="KW-1185">Reference proteome</keyword>
<name>A0A5M8AL80_9BURK</name>
<dbReference type="NCBIfam" id="TIGR01783">
    <property type="entry name" value="TonB-siderophor"/>
    <property type="match status" value="1"/>
</dbReference>
<dbReference type="InterPro" id="IPR000531">
    <property type="entry name" value="Beta-barrel_TonB"/>
</dbReference>
<evidence type="ECO:0000313" key="20">
    <source>
        <dbReference type="Proteomes" id="UP000324324"/>
    </source>
</evidence>
<dbReference type="InterPro" id="IPR010105">
    <property type="entry name" value="TonB_sidphr_rcpt"/>
</dbReference>
<keyword evidence="7 16" id="KW-0732">Signal</keyword>
<dbReference type="AlphaFoldDB" id="A0A5M8AL80"/>
<dbReference type="InterPro" id="IPR037066">
    <property type="entry name" value="Plug_dom_sf"/>
</dbReference>
<dbReference type="PANTHER" id="PTHR32552:SF68">
    <property type="entry name" value="FERRICHROME OUTER MEMBRANE TRANSPORTER_PHAGE RECEPTOR"/>
    <property type="match status" value="1"/>
</dbReference>
<dbReference type="Pfam" id="PF07715">
    <property type="entry name" value="Plug"/>
    <property type="match status" value="1"/>
</dbReference>
<proteinExistence type="inferred from homology"/>
<dbReference type="Proteomes" id="UP000324324">
    <property type="component" value="Unassembled WGS sequence"/>
</dbReference>
<evidence type="ECO:0000256" key="4">
    <source>
        <dbReference type="ARBA" id="ARBA00022452"/>
    </source>
</evidence>
<dbReference type="SUPFAM" id="SSF56935">
    <property type="entry name" value="Porins"/>
    <property type="match status" value="1"/>
</dbReference>
<evidence type="ECO:0000256" key="3">
    <source>
        <dbReference type="ARBA" id="ARBA00022448"/>
    </source>
</evidence>
<feature type="signal peptide" evidence="16">
    <location>
        <begin position="1"/>
        <end position="28"/>
    </location>
</feature>
<keyword evidence="8" id="KW-0408">Iron</keyword>
<dbReference type="Gene3D" id="2.170.130.10">
    <property type="entry name" value="TonB-dependent receptor, plug domain"/>
    <property type="match status" value="1"/>
</dbReference>
<keyword evidence="6 14" id="KW-0812">Transmembrane</keyword>
<evidence type="ECO:0000256" key="1">
    <source>
        <dbReference type="ARBA" id="ARBA00004571"/>
    </source>
</evidence>
<evidence type="ECO:0000256" key="5">
    <source>
        <dbReference type="ARBA" id="ARBA00022496"/>
    </source>
</evidence>
<sequence length="736" mass="81233">MQRVFDCRRTEVRRAVVMLFALAGSAHAQQQAAPAGQPVAGQLPEVTVRAAGSETGIGPVGGYVARRSVTATKTDTPLSETPQSISVITREQMEDRGVQTVSEAFAYSAGVVGDNVVESRYDKPVIRGFPARQYLDGLYINYYTSGYLMPRVDAYGLERVELLRGPSSVLYGANAPGGLINLVSKRPTAETLREVNVQYGSHNRKQASFDLSGAVDSNQTVLYRLTGLFRKSDTQTDHAKDDRIFIAPALTFRPSADTTFTLLTHYQRDRQGTAINFLPREGTVIPTVNGRRISSSFFTGEPGFNTFDREEYAIGYAFEHRFNDTFRVRQNVRYMHSDLTYTGVYAVGWNSAAQQQLRRGSLDAGGKLDTIGVDTQLQADFSTGPVRHKMLVGVDYQHGKFDDKQGFGTVGTPPLGLIDPWNPVYGARINPIASYTNAEQTQRQLGVYFQDQMKLTERLTFVAGGRKDWASSDTTSTRIVTATNARTVTTTPIDQDDFTYRLGLLYQAPYGITPYVSYSTSFQPQAGTDRQGSPFKPTTGKQTELGVKFQPPGSNSFITAAVYDLRQQDVLTPDPGRPAGTNFQIQTGEIRSRGFELEGTMDFQNGFKAIGSYTLMNLETTKSNGPDLGKTPTNRPRHTAALWVDYTMRGGMLRGLGMGAGARYIGSTWGDAANTFKVSSVWLADAAIHYTLDQHWRFALTATNLLDKEYVGQCGSATTCYYGYRRNILATATYRW</sequence>